<feature type="compositionally biased region" description="Basic and acidic residues" evidence="1">
    <location>
        <begin position="60"/>
        <end position="77"/>
    </location>
</feature>
<feature type="region of interest" description="Disordered" evidence="1">
    <location>
        <begin position="212"/>
        <end position="238"/>
    </location>
</feature>
<dbReference type="AlphaFoldDB" id="A0A6C0H1D9"/>
<name>A0A6C0H1D9_9ZZZZ</name>
<feature type="region of interest" description="Disordered" evidence="1">
    <location>
        <begin position="1"/>
        <end position="130"/>
    </location>
</feature>
<proteinExistence type="predicted"/>
<evidence type="ECO:0000313" key="2">
    <source>
        <dbReference type="EMBL" id="QHT74227.1"/>
    </source>
</evidence>
<feature type="compositionally biased region" description="Acidic residues" evidence="1">
    <location>
        <begin position="217"/>
        <end position="238"/>
    </location>
</feature>
<organism evidence="2">
    <name type="scientific">viral metagenome</name>
    <dbReference type="NCBI Taxonomy" id="1070528"/>
    <lineage>
        <taxon>unclassified sequences</taxon>
        <taxon>metagenomes</taxon>
        <taxon>organismal metagenomes</taxon>
    </lineage>
</organism>
<dbReference type="EMBL" id="MN739843">
    <property type="protein sequence ID" value="QHT74227.1"/>
    <property type="molecule type" value="Genomic_DNA"/>
</dbReference>
<feature type="compositionally biased region" description="Basic and acidic residues" evidence="1">
    <location>
        <begin position="85"/>
        <end position="130"/>
    </location>
</feature>
<protein>
    <submittedName>
        <fullName evidence="2">Uncharacterized protein</fullName>
    </submittedName>
</protein>
<evidence type="ECO:0000256" key="1">
    <source>
        <dbReference type="SAM" id="MobiDB-lite"/>
    </source>
</evidence>
<accession>A0A6C0H1D9</accession>
<reference evidence="2" key="1">
    <citation type="journal article" date="2020" name="Nature">
        <title>Giant virus diversity and host interactions through global metagenomics.</title>
        <authorList>
            <person name="Schulz F."/>
            <person name="Roux S."/>
            <person name="Paez-Espino D."/>
            <person name="Jungbluth S."/>
            <person name="Walsh D.A."/>
            <person name="Denef V.J."/>
            <person name="McMahon K.D."/>
            <person name="Konstantinidis K.T."/>
            <person name="Eloe-Fadrosh E.A."/>
            <person name="Kyrpides N.C."/>
            <person name="Woyke T."/>
        </authorList>
    </citation>
    <scope>NUCLEOTIDE SEQUENCE</scope>
    <source>
        <strain evidence="2">GVMAG-M-3300023179-4</strain>
    </source>
</reference>
<sequence>MQSNNLIKESEDEFTTVQSKKPRRNLEEMLTPQKTKVETIPGAPKKSRRNFDEMVTPQKPKVETIPDAPKKPRRNFDELATPQKPKVETIPDAPKKPRRNFDDMIFDEKPNIRDDKEHSDNPFQKVERKNKKDSNVLEIIKIIPQKKNVNINDKELFPELNTNSTIVPEIKKSAWNVFNPSLLEGSNIPKNSTTFKNPLKVIVTVSENITKPTEKIDSDEEYSEENSSESDEFYIEPPPEDSDIEFMRELYFRYNEVAKEIDFIKKTMNYSDIKHCRFLRQKQIELINLEEEISYNESIDDEINDQYILPYYNIY</sequence>